<dbReference type="OMA" id="VHYAGLC"/>
<dbReference type="Proteomes" id="UP000594263">
    <property type="component" value="Unplaced"/>
</dbReference>
<dbReference type="Pfam" id="PF00561">
    <property type="entry name" value="Abhydrolase_1"/>
    <property type="match status" value="1"/>
</dbReference>
<evidence type="ECO:0000259" key="1">
    <source>
        <dbReference type="Pfam" id="PF00561"/>
    </source>
</evidence>
<dbReference type="Gene3D" id="3.40.50.1820">
    <property type="entry name" value="alpha/beta hydrolase"/>
    <property type="match status" value="1"/>
</dbReference>
<dbReference type="FunFam" id="3.40.50.1820:FF:000270">
    <property type="entry name" value="Alpha/beta-Hydrolases superfamily protein"/>
    <property type="match status" value="1"/>
</dbReference>
<dbReference type="InterPro" id="IPR029058">
    <property type="entry name" value="AB_hydrolase_fold"/>
</dbReference>
<dbReference type="PANTHER" id="PTHR45763:SF28">
    <property type="entry name" value="ALPHA_BETA-HYDROLASES SUPERFAMILY PROTEIN"/>
    <property type="match status" value="1"/>
</dbReference>
<evidence type="ECO:0000313" key="3">
    <source>
        <dbReference type="Proteomes" id="UP000594263"/>
    </source>
</evidence>
<proteinExistence type="predicted"/>
<name>A0A7N0U715_KALFE</name>
<dbReference type="SUPFAM" id="SSF53474">
    <property type="entry name" value="alpha/beta-Hydrolases"/>
    <property type="match status" value="1"/>
</dbReference>
<reference evidence="2" key="1">
    <citation type="submission" date="2021-01" db="UniProtKB">
        <authorList>
            <consortium name="EnsemblPlants"/>
        </authorList>
    </citation>
    <scope>IDENTIFICATION</scope>
</reference>
<evidence type="ECO:0000313" key="2">
    <source>
        <dbReference type="EnsemblPlants" id="Kaladp0056s0120.1.v1.1"/>
    </source>
</evidence>
<accession>A0A7N0U715</accession>
<feature type="domain" description="AB hydrolase-1" evidence="1">
    <location>
        <begin position="61"/>
        <end position="330"/>
    </location>
</feature>
<organism evidence="2 3">
    <name type="scientific">Kalanchoe fedtschenkoi</name>
    <name type="common">Lavender scallops</name>
    <name type="synonym">South American air plant</name>
    <dbReference type="NCBI Taxonomy" id="63787"/>
    <lineage>
        <taxon>Eukaryota</taxon>
        <taxon>Viridiplantae</taxon>
        <taxon>Streptophyta</taxon>
        <taxon>Embryophyta</taxon>
        <taxon>Tracheophyta</taxon>
        <taxon>Spermatophyta</taxon>
        <taxon>Magnoliopsida</taxon>
        <taxon>eudicotyledons</taxon>
        <taxon>Gunneridae</taxon>
        <taxon>Pentapetalae</taxon>
        <taxon>Saxifragales</taxon>
        <taxon>Crassulaceae</taxon>
        <taxon>Kalanchoe</taxon>
    </lineage>
</organism>
<dbReference type="AlphaFoldDB" id="A0A7N0U715"/>
<protein>
    <recommendedName>
        <fullName evidence="1">AB hydrolase-1 domain-containing protein</fullName>
    </recommendedName>
</protein>
<sequence length="346" mass="39286">MGLVASAYKILPQPQPLKRIAASPEDPLPPPGASPRIRLKDGRYLAYVEKGVPKSESKFRIIVVHGFGSSKEMNFPASQELVSELGIYFLMYDRAGYGESDPNPKRSVKSEALDIQELADQLQIGPRFYLIGVSMGSYPIWSCLHYIPHRLSGAAMIVPVVNYKWPSLPESLIKEDYRRKTLRWGMKVAKYAPGLLHWWLSNLWFPSDSEIDNNPLYFSTQDLEILKTSSGFPMLTKSQIRKQTVFDSLKSDLLAGFGKWEFDPVDIFDPIHVNADREDHNSPTDIKGSNVHVWQGFEDKVVPYPLMRYVCEKLPWIKYHEVEDGGHLVVHKAKNCNAILRSLLVG</sequence>
<dbReference type="EnsemblPlants" id="Kaladp0056s0120.1.v1.1">
    <property type="protein sequence ID" value="Kaladp0056s0120.1.v1.1"/>
    <property type="gene ID" value="Kaladp0056s0120.v1.1"/>
</dbReference>
<keyword evidence="3" id="KW-1185">Reference proteome</keyword>
<dbReference type="InterPro" id="IPR000073">
    <property type="entry name" value="AB_hydrolase_1"/>
</dbReference>
<dbReference type="Gramene" id="Kaladp0056s0120.1.v1.1">
    <property type="protein sequence ID" value="Kaladp0056s0120.1.v1.1"/>
    <property type="gene ID" value="Kaladp0056s0120.v1.1"/>
</dbReference>
<dbReference type="PANTHER" id="PTHR45763">
    <property type="entry name" value="HYDROLASE, ALPHA/BETA FOLD FAMILY PROTEIN, EXPRESSED-RELATED"/>
    <property type="match status" value="1"/>
</dbReference>